<dbReference type="InterPro" id="IPR009212">
    <property type="entry name" value="Methylthioribose_kinase"/>
</dbReference>
<sequence>MFICKDATGRCVVLKQALPYVRLVGPEWPMTEDRARREANTITAHTKVSPRHVCNLIDFDADNHALALEDLTDHEVLRTRLNDGGSHEDIFEQLAQYVADVAMGTSWYGVSEEDFRRAAAAAINPELCNITEDLIFTEPFLGGGRNEFPDSIAPVVDRLQADSEWIAAGMMMRHRFMSTQEAHIHGDLHTGSVFVRGTGAALSVKAFDSEFAFYGPVGFDLGLMWANILAAAVRAAMLGETDRSRRLLDAIGSSWKSFTARMRQNWKNRVTPEKYPDACLELWLAKILDDGLGFAGCEATRRTVGLAKLSDIETVPEDKYPTAATAMLTLGRSLVIDRSTRSFASYLEEMASTLGLHR</sequence>
<dbReference type="InterPro" id="IPR011009">
    <property type="entry name" value="Kinase-like_dom_sf"/>
</dbReference>
<dbReference type="NCBIfam" id="TIGR01767">
    <property type="entry name" value="MTRK"/>
    <property type="match status" value="1"/>
</dbReference>
<evidence type="ECO:0000313" key="7">
    <source>
        <dbReference type="Proteomes" id="UP000237752"/>
    </source>
</evidence>
<evidence type="ECO:0000256" key="1">
    <source>
        <dbReference type="ARBA" id="ARBA00010165"/>
    </source>
</evidence>
<organism evidence="6 7">
    <name type="scientific">Antricoccus suffuscus</name>
    <dbReference type="NCBI Taxonomy" id="1629062"/>
    <lineage>
        <taxon>Bacteria</taxon>
        <taxon>Bacillati</taxon>
        <taxon>Actinomycetota</taxon>
        <taxon>Actinomycetes</taxon>
        <taxon>Geodermatophilales</taxon>
        <taxon>Antricoccaceae</taxon>
        <taxon>Antricoccus</taxon>
    </lineage>
</organism>
<dbReference type="GO" id="GO:0009086">
    <property type="term" value="P:methionine biosynthetic process"/>
    <property type="evidence" value="ECO:0007669"/>
    <property type="project" value="InterPro"/>
</dbReference>
<keyword evidence="4 6" id="KW-0418">Kinase</keyword>
<keyword evidence="2" id="KW-0808">Transferase</keyword>
<keyword evidence="3" id="KW-0547">Nucleotide-binding</keyword>
<keyword evidence="5" id="KW-0067">ATP-binding</keyword>
<dbReference type="GO" id="GO:0005524">
    <property type="term" value="F:ATP binding"/>
    <property type="evidence" value="ECO:0007669"/>
    <property type="project" value="UniProtKB-KW"/>
</dbReference>
<dbReference type="SUPFAM" id="SSF56112">
    <property type="entry name" value="Protein kinase-like (PK-like)"/>
    <property type="match status" value="1"/>
</dbReference>
<dbReference type="Proteomes" id="UP000237752">
    <property type="component" value="Unassembled WGS sequence"/>
</dbReference>
<name>A0A2T0Z1E6_9ACTN</name>
<comment type="caution">
    <text evidence="6">The sequence shown here is derived from an EMBL/GenBank/DDBJ whole genome shotgun (WGS) entry which is preliminary data.</text>
</comment>
<comment type="similarity">
    <text evidence="1">Belongs to the methylthioribose kinase family.</text>
</comment>
<dbReference type="Gene3D" id="3.30.200.20">
    <property type="entry name" value="Phosphorylase Kinase, domain 1"/>
    <property type="match status" value="1"/>
</dbReference>
<evidence type="ECO:0000256" key="2">
    <source>
        <dbReference type="ARBA" id="ARBA00022679"/>
    </source>
</evidence>
<dbReference type="Gene3D" id="3.90.1200.10">
    <property type="match status" value="1"/>
</dbReference>
<accession>A0A2T0Z1E6</accession>
<protein>
    <submittedName>
        <fullName evidence="6">5'-methylthioribose kinase</fullName>
    </submittedName>
</protein>
<gene>
    <name evidence="6" type="ORF">CLV47_13113</name>
</gene>
<dbReference type="AlphaFoldDB" id="A0A2T0Z1E6"/>
<evidence type="ECO:0000256" key="4">
    <source>
        <dbReference type="ARBA" id="ARBA00022777"/>
    </source>
</evidence>
<proteinExistence type="inferred from homology"/>
<keyword evidence="7" id="KW-1185">Reference proteome</keyword>
<evidence type="ECO:0000256" key="3">
    <source>
        <dbReference type="ARBA" id="ARBA00022741"/>
    </source>
</evidence>
<reference evidence="6 7" key="1">
    <citation type="submission" date="2018-03" db="EMBL/GenBank/DDBJ databases">
        <title>Genomic Encyclopedia of Archaeal and Bacterial Type Strains, Phase II (KMG-II): from individual species to whole genera.</title>
        <authorList>
            <person name="Goeker M."/>
        </authorList>
    </citation>
    <scope>NUCLEOTIDE SEQUENCE [LARGE SCALE GENOMIC DNA]</scope>
    <source>
        <strain evidence="6 7">DSM 100065</strain>
    </source>
</reference>
<dbReference type="PANTHER" id="PTHR34273">
    <property type="entry name" value="METHYLTHIORIBOSE KINASE"/>
    <property type="match status" value="1"/>
</dbReference>
<evidence type="ECO:0000256" key="5">
    <source>
        <dbReference type="ARBA" id="ARBA00022840"/>
    </source>
</evidence>
<evidence type="ECO:0000313" key="6">
    <source>
        <dbReference type="EMBL" id="PRZ30179.1"/>
    </source>
</evidence>
<dbReference type="EMBL" id="PVUE01000031">
    <property type="protein sequence ID" value="PRZ30179.1"/>
    <property type="molecule type" value="Genomic_DNA"/>
</dbReference>
<dbReference type="GO" id="GO:0046522">
    <property type="term" value="F:S-methyl-5-thioribose kinase activity"/>
    <property type="evidence" value="ECO:0007669"/>
    <property type="project" value="InterPro"/>
</dbReference>
<dbReference type="PANTHER" id="PTHR34273:SF2">
    <property type="entry name" value="METHYLTHIORIBOSE KINASE"/>
    <property type="match status" value="1"/>
</dbReference>